<comment type="function">
    <text evidence="2">Antitoxin component of a type II toxin-antitoxin (TA) system.</text>
</comment>
<evidence type="ECO:0000313" key="4">
    <source>
        <dbReference type="Proteomes" id="UP000029839"/>
    </source>
</evidence>
<proteinExistence type="inferred from homology"/>
<organism evidence="3 4">
    <name type="scientific">Cellulomonas carbonis T26</name>
    <dbReference type="NCBI Taxonomy" id="947969"/>
    <lineage>
        <taxon>Bacteria</taxon>
        <taxon>Bacillati</taxon>
        <taxon>Actinomycetota</taxon>
        <taxon>Actinomycetes</taxon>
        <taxon>Micrococcales</taxon>
        <taxon>Cellulomonadaceae</taxon>
        <taxon>Cellulomonas</taxon>
    </lineage>
</organism>
<sequence length="88" mass="9784">MSVEPLREVRDHFSDVVDRVEREHERVTVTRNGRAAAVIMSPEDLAELEETLAVLSDPDALADIREADRAYSSGDVVRGIDAVRALRP</sequence>
<name>A0A0A0BU84_9CELL</name>
<evidence type="ECO:0000256" key="1">
    <source>
        <dbReference type="ARBA" id="ARBA00009981"/>
    </source>
</evidence>
<reference evidence="3 4" key="2">
    <citation type="journal article" date="2015" name="Stand. Genomic Sci.">
        <title>Draft genome sequence of Cellulomonas carbonis T26(T) and comparative analysis of six Cellulomonas genomes.</title>
        <authorList>
            <person name="Zhuang W."/>
            <person name="Zhang S."/>
            <person name="Xia X."/>
            <person name="Wang G."/>
        </authorList>
    </citation>
    <scope>NUCLEOTIDE SEQUENCE [LARGE SCALE GENOMIC DNA]</scope>
    <source>
        <strain evidence="3 4">T26</strain>
    </source>
</reference>
<dbReference type="Pfam" id="PF02604">
    <property type="entry name" value="PhdYeFM_antitox"/>
    <property type="match status" value="1"/>
</dbReference>
<dbReference type="Gene3D" id="3.40.1620.10">
    <property type="entry name" value="YefM-like domain"/>
    <property type="match status" value="1"/>
</dbReference>
<comment type="similarity">
    <text evidence="1 2">Belongs to the phD/YefM antitoxin family.</text>
</comment>
<accession>A0A0A0BU84</accession>
<dbReference type="RefSeq" id="WP_043606628.1">
    <property type="nucleotide sequence ID" value="NZ_AXCY01000042.1"/>
</dbReference>
<dbReference type="InterPro" id="IPR051405">
    <property type="entry name" value="phD/YefM_antitoxin"/>
</dbReference>
<dbReference type="Gene3D" id="1.10.1220.170">
    <property type="match status" value="1"/>
</dbReference>
<keyword evidence="4" id="KW-1185">Reference proteome</keyword>
<evidence type="ECO:0000256" key="2">
    <source>
        <dbReference type="RuleBase" id="RU362080"/>
    </source>
</evidence>
<dbReference type="Proteomes" id="UP000029839">
    <property type="component" value="Unassembled WGS sequence"/>
</dbReference>
<dbReference type="NCBIfam" id="TIGR01552">
    <property type="entry name" value="phd_fam"/>
    <property type="match status" value="1"/>
</dbReference>
<dbReference type="OrthoDB" id="488160at2"/>
<comment type="caution">
    <text evidence="3">The sequence shown here is derived from an EMBL/GenBank/DDBJ whole genome shotgun (WGS) entry which is preliminary data.</text>
</comment>
<dbReference type="PANTHER" id="PTHR33713:SF10">
    <property type="entry name" value="ANTITOXIN YAFN"/>
    <property type="match status" value="1"/>
</dbReference>
<dbReference type="AlphaFoldDB" id="A0A0A0BU84"/>
<protein>
    <recommendedName>
        <fullName evidence="2">Antitoxin</fullName>
    </recommendedName>
</protein>
<dbReference type="EMBL" id="AXCY01000042">
    <property type="protein sequence ID" value="KGM10689.1"/>
    <property type="molecule type" value="Genomic_DNA"/>
</dbReference>
<dbReference type="InterPro" id="IPR036165">
    <property type="entry name" value="YefM-like_sf"/>
</dbReference>
<evidence type="ECO:0000313" key="3">
    <source>
        <dbReference type="EMBL" id="KGM10689.1"/>
    </source>
</evidence>
<reference evidence="3 4" key="1">
    <citation type="submission" date="2013-08" db="EMBL/GenBank/DDBJ databases">
        <title>Genome sequencing of Cellulomonas carbonis T26.</title>
        <authorList>
            <person name="Chen F."/>
            <person name="Li Y."/>
            <person name="Wang G."/>
        </authorList>
    </citation>
    <scope>NUCLEOTIDE SEQUENCE [LARGE SCALE GENOMIC DNA]</scope>
    <source>
        <strain evidence="3 4">T26</strain>
    </source>
</reference>
<dbReference type="PANTHER" id="PTHR33713">
    <property type="entry name" value="ANTITOXIN YAFN-RELATED"/>
    <property type="match status" value="1"/>
</dbReference>
<gene>
    <name evidence="3" type="ORF">N868_14105</name>
</gene>
<dbReference type="InterPro" id="IPR006442">
    <property type="entry name" value="Antitoxin_Phd/YefM"/>
</dbReference>
<dbReference type="SUPFAM" id="SSF143120">
    <property type="entry name" value="YefM-like"/>
    <property type="match status" value="1"/>
</dbReference>